<dbReference type="InterPro" id="IPR000847">
    <property type="entry name" value="LysR_HTH_N"/>
</dbReference>
<dbReference type="Pfam" id="PF03466">
    <property type="entry name" value="LysR_substrate"/>
    <property type="match status" value="1"/>
</dbReference>
<keyword evidence="4" id="KW-0804">Transcription</keyword>
<evidence type="ECO:0000256" key="3">
    <source>
        <dbReference type="ARBA" id="ARBA00023125"/>
    </source>
</evidence>
<reference evidence="6 7" key="1">
    <citation type="journal article" date="2025" name="Anaerobe">
        <title>Description of Anaerococcus kampingiae sp. nov., Anaerococcus groningensis sp. nov., Anaerococcus martiniensis sp. nov., and Anaerococcus cruorum sp. nov., isolated from human clinical specimens.</title>
        <authorList>
            <person name="Boiten K.E."/>
            <person name="Meijer J."/>
            <person name="van Wezel E.M."/>
            <person name="Veloo A.C.M."/>
        </authorList>
    </citation>
    <scope>NUCLEOTIDE SEQUENCE [LARGE SCALE GENOMIC DNA]</scope>
    <source>
        <strain evidence="6 7">ENR0874</strain>
    </source>
</reference>
<dbReference type="EMBL" id="JBGMEF010000037">
    <property type="protein sequence ID" value="MFO3667837.1"/>
    <property type="molecule type" value="Genomic_DNA"/>
</dbReference>
<dbReference type="SUPFAM" id="SSF46785">
    <property type="entry name" value="Winged helix' DNA-binding domain"/>
    <property type="match status" value="1"/>
</dbReference>
<gene>
    <name evidence="6" type="ORF">ACCQ42_08650</name>
</gene>
<comment type="caution">
    <text evidence="6">The sequence shown here is derived from an EMBL/GenBank/DDBJ whole genome shotgun (WGS) entry which is preliminary data.</text>
</comment>
<dbReference type="InterPro" id="IPR005119">
    <property type="entry name" value="LysR_subst-bd"/>
</dbReference>
<sequence length="290" mass="33557">MLDFRIESFLAVCEYLNFTKAAESLNITQPAISQHIKYLENYYNCKLFCRNKKNLSLTDQGKILRAALLSMSNDEHRLKKLLGKKKSQGEKISLGFTRSVGEYIVIDKLIALIKEKAACDLHIYYENTDEILRDIDSGKIDFAIIEGFLDGKDYFVKKYKSDRVQCICHRDHVFQRPITKLTDLLDERIIIREEGSGTLAILKNFLYMDNIDTKDFANIIEINNMHAIVELLKADCGISFLFESCVEKELREKELRIVDLEDFNLTHDMSIVASKNSIFLDLYLEIAEKL</sequence>
<dbReference type="RefSeq" id="WP_410035942.1">
    <property type="nucleotide sequence ID" value="NZ_JBGMEF010000037.1"/>
</dbReference>
<dbReference type="PANTHER" id="PTHR30126">
    <property type="entry name" value="HTH-TYPE TRANSCRIPTIONAL REGULATOR"/>
    <property type="match status" value="1"/>
</dbReference>
<evidence type="ECO:0000313" key="7">
    <source>
        <dbReference type="Proteomes" id="UP001637994"/>
    </source>
</evidence>
<evidence type="ECO:0000259" key="5">
    <source>
        <dbReference type="PROSITE" id="PS50931"/>
    </source>
</evidence>
<organism evidence="6 7">
    <name type="scientific">Anaerococcus kampingae</name>
    <dbReference type="NCBI Taxonomy" id="3115614"/>
    <lineage>
        <taxon>Bacteria</taxon>
        <taxon>Bacillati</taxon>
        <taxon>Bacillota</taxon>
        <taxon>Tissierellia</taxon>
        <taxon>Tissierellales</taxon>
        <taxon>Peptoniphilaceae</taxon>
        <taxon>Anaerococcus</taxon>
    </lineage>
</organism>
<keyword evidence="3" id="KW-0238">DNA-binding</keyword>
<protein>
    <submittedName>
        <fullName evidence="6">LysR substrate-binding domain-containing protein</fullName>
    </submittedName>
</protein>
<dbReference type="SUPFAM" id="SSF53850">
    <property type="entry name" value="Periplasmic binding protein-like II"/>
    <property type="match status" value="1"/>
</dbReference>
<dbReference type="PANTHER" id="PTHR30126:SF64">
    <property type="entry name" value="HTH-TYPE TRANSCRIPTIONAL REGULATOR CITR"/>
    <property type="match status" value="1"/>
</dbReference>
<keyword evidence="7" id="KW-1185">Reference proteome</keyword>
<dbReference type="Pfam" id="PF00126">
    <property type="entry name" value="HTH_1"/>
    <property type="match status" value="1"/>
</dbReference>
<proteinExistence type="inferred from homology"/>
<evidence type="ECO:0000256" key="1">
    <source>
        <dbReference type="ARBA" id="ARBA00009437"/>
    </source>
</evidence>
<accession>A0ABW9MET1</accession>
<evidence type="ECO:0000256" key="4">
    <source>
        <dbReference type="ARBA" id="ARBA00023163"/>
    </source>
</evidence>
<name>A0ABW9MET1_9FIRM</name>
<dbReference type="Gene3D" id="3.40.190.10">
    <property type="entry name" value="Periplasmic binding protein-like II"/>
    <property type="match status" value="2"/>
</dbReference>
<evidence type="ECO:0000256" key="2">
    <source>
        <dbReference type="ARBA" id="ARBA00023015"/>
    </source>
</evidence>
<dbReference type="InterPro" id="IPR036390">
    <property type="entry name" value="WH_DNA-bd_sf"/>
</dbReference>
<keyword evidence="2" id="KW-0805">Transcription regulation</keyword>
<feature type="domain" description="HTH lysR-type" evidence="5">
    <location>
        <begin position="1"/>
        <end position="58"/>
    </location>
</feature>
<dbReference type="Gene3D" id="1.10.10.10">
    <property type="entry name" value="Winged helix-like DNA-binding domain superfamily/Winged helix DNA-binding domain"/>
    <property type="match status" value="1"/>
</dbReference>
<dbReference type="PROSITE" id="PS50931">
    <property type="entry name" value="HTH_LYSR"/>
    <property type="match status" value="1"/>
</dbReference>
<dbReference type="Proteomes" id="UP001637994">
    <property type="component" value="Unassembled WGS sequence"/>
</dbReference>
<dbReference type="InterPro" id="IPR036388">
    <property type="entry name" value="WH-like_DNA-bd_sf"/>
</dbReference>
<evidence type="ECO:0000313" key="6">
    <source>
        <dbReference type="EMBL" id="MFO3667837.1"/>
    </source>
</evidence>
<dbReference type="PRINTS" id="PR00039">
    <property type="entry name" value="HTHLYSR"/>
</dbReference>
<comment type="similarity">
    <text evidence="1">Belongs to the LysR transcriptional regulatory family.</text>
</comment>